<protein>
    <submittedName>
        <fullName evidence="1">Uncharacterized protein</fullName>
    </submittedName>
</protein>
<evidence type="ECO:0000313" key="1">
    <source>
        <dbReference type="EMBL" id="ATI19408.1"/>
    </source>
</evidence>
<name>A0A384WK08_9CAUD</name>
<reference evidence="1 2" key="1">
    <citation type="submission" date="2017-08" db="EMBL/GenBank/DDBJ databases">
        <title>Complete genome sequence of bacteriophage vB_VpaS_KF5.</title>
        <authorList>
            <person name="Yu J."/>
            <person name="Kwak S.-J."/>
            <person name="Lim J.-A."/>
            <person name="Chang H.-J."/>
        </authorList>
    </citation>
    <scope>NUCLEOTIDE SEQUENCE [LARGE SCALE GENOMIC DNA]</scope>
</reference>
<organism evidence="1 2">
    <name type="scientific">Vibrio phage vB_VpaS_KF5</name>
    <dbReference type="NCBI Taxonomy" id="2041476"/>
    <lineage>
        <taxon>Viruses</taxon>
        <taxon>Duplodnaviria</taxon>
        <taxon>Heunggongvirae</taxon>
        <taxon>Uroviricota</taxon>
        <taxon>Caudoviricetes</taxon>
        <taxon>Mardecavirus</taxon>
        <taxon>Mardecavirus SSP002</taxon>
    </lineage>
</organism>
<dbReference type="Proteomes" id="UP000257560">
    <property type="component" value="Segment"/>
</dbReference>
<proteinExistence type="predicted"/>
<dbReference type="EMBL" id="MF754115">
    <property type="protein sequence ID" value="ATI19408.1"/>
    <property type="molecule type" value="Genomic_DNA"/>
</dbReference>
<evidence type="ECO:0000313" key="2">
    <source>
        <dbReference type="Proteomes" id="UP000257560"/>
    </source>
</evidence>
<sequence length="167" mass="18724">MFNQVIVEIPAGEIITVETYNTPYQARGIARCIQAVAGTDYQPGKNYFVHVPSSQINREAFEYITSIDLAIIVSVANSNPAGVTAIDAEHQETVNSFINWNNDHRLAVEADKRESTLETRLHKSKCYQQAVYFWRNLPLSEKNNISKVFPALADGYPLESQFGGIDK</sequence>
<gene>
    <name evidence="1" type="ORF">KF5_098</name>
</gene>
<accession>A0A384WK08</accession>